<protein>
    <submittedName>
        <fullName evidence="9">FUSC family protein</fullName>
    </submittedName>
</protein>
<dbReference type="PANTHER" id="PTHR30509:SF9">
    <property type="entry name" value="MULTIDRUG RESISTANCE PROTEIN MDTO"/>
    <property type="match status" value="1"/>
</dbReference>
<keyword evidence="10" id="KW-1185">Reference proteome</keyword>
<organism evidence="9 10">
    <name type="scientific">Microbaculum marinisediminis</name>
    <dbReference type="NCBI Taxonomy" id="2931392"/>
    <lineage>
        <taxon>Bacteria</taxon>
        <taxon>Pseudomonadati</taxon>
        <taxon>Pseudomonadota</taxon>
        <taxon>Alphaproteobacteria</taxon>
        <taxon>Hyphomicrobiales</taxon>
        <taxon>Tepidamorphaceae</taxon>
        <taxon>Microbaculum</taxon>
    </lineage>
</organism>
<evidence type="ECO:0000256" key="3">
    <source>
        <dbReference type="ARBA" id="ARBA00022475"/>
    </source>
</evidence>
<feature type="transmembrane region" description="Helical" evidence="8">
    <location>
        <begin position="128"/>
        <end position="149"/>
    </location>
</feature>
<dbReference type="EMBL" id="JALIDZ010000006">
    <property type="protein sequence ID" value="MCT8972961.1"/>
    <property type="molecule type" value="Genomic_DNA"/>
</dbReference>
<evidence type="ECO:0000256" key="6">
    <source>
        <dbReference type="ARBA" id="ARBA00023136"/>
    </source>
</evidence>
<feature type="transmembrane region" description="Helical" evidence="8">
    <location>
        <begin position="68"/>
        <end position="92"/>
    </location>
</feature>
<dbReference type="GO" id="GO:0022857">
    <property type="term" value="F:transmembrane transporter activity"/>
    <property type="evidence" value="ECO:0007669"/>
    <property type="project" value="InterPro"/>
</dbReference>
<evidence type="ECO:0000313" key="10">
    <source>
        <dbReference type="Proteomes" id="UP001320898"/>
    </source>
</evidence>
<keyword evidence="3" id="KW-1003">Cell membrane</keyword>
<dbReference type="Proteomes" id="UP001320898">
    <property type="component" value="Unassembled WGS sequence"/>
</dbReference>
<evidence type="ECO:0000256" key="1">
    <source>
        <dbReference type="ARBA" id="ARBA00004651"/>
    </source>
</evidence>
<evidence type="ECO:0000256" key="7">
    <source>
        <dbReference type="SAM" id="MobiDB-lite"/>
    </source>
</evidence>
<feature type="transmembrane region" description="Helical" evidence="8">
    <location>
        <begin position="98"/>
        <end position="116"/>
    </location>
</feature>
<feature type="transmembrane region" description="Helical" evidence="8">
    <location>
        <begin position="155"/>
        <end position="176"/>
    </location>
</feature>
<evidence type="ECO:0000256" key="8">
    <source>
        <dbReference type="SAM" id="Phobius"/>
    </source>
</evidence>
<dbReference type="PANTHER" id="PTHR30509">
    <property type="entry name" value="P-HYDROXYBENZOIC ACID EFFLUX PUMP SUBUNIT-RELATED"/>
    <property type="match status" value="1"/>
</dbReference>
<feature type="transmembrane region" description="Helical" evidence="8">
    <location>
        <begin position="439"/>
        <end position="459"/>
    </location>
</feature>
<comment type="caution">
    <text evidence="9">The sequence shown here is derived from an EMBL/GenBank/DDBJ whole genome shotgun (WGS) entry which is preliminary data.</text>
</comment>
<evidence type="ECO:0000256" key="2">
    <source>
        <dbReference type="ARBA" id="ARBA00022448"/>
    </source>
</evidence>
<dbReference type="AlphaFoldDB" id="A0AAW5R2P2"/>
<dbReference type="GO" id="GO:0005886">
    <property type="term" value="C:plasma membrane"/>
    <property type="evidence" value="ECO:0007669"/>
    <property type="project" value="UniProtKB-SubCell"/>
</dbReference>
<feature type="transmembrane region" description="Helical" evidence="8">
    <location>
        <begin position="471"/>
        <end position="491"/>
    </location>
</feature>
<keyword evidence="5 8" id="KW-1133">Transmembrane helix</keyword>
<comment type="subcellular location">
    <subcellularLocation>
        <location evidence="1">Cell membrane</location>
        <topology evidence="1">Multi-pass membrane protein</topology>
    </subcellularLocation>
</comment>
<keyword evidence="6 8" id="KW-0472">Membrane</keyword>
<gene>
    <name evidence="9" type="ORF">MUB46_13935</name>
</gene>
<reference evidence="9 10" key="1">
    <citation type="submission" date="2022-04" db="EMBL/GenBank/DDBJ databases">
        <authorList>
            <person name="Ye Y.-Q."/>
            <person name="Du Z.-J."/>
        </authorList>
    </citation>
    <scope>NUCLEOTIDE SEQUENCE [LARGE SCALE GENOMIC DNA]</scope>
    <source>
        <strain evidence="9 10">A6E488</strain>
    </source>
</reference>
<feature type="region of interest" description="Disordered" evidence="7">
    <location>
        <begin position="595"/>
        <end position="621"/>
    </location>
</feature>
<evidence type="ECO:0000256" key="4">
    <source>
        <dbReference type="ARBA" id="ARBA00022692"/>
    </source>
</evidence>
<dbReference type="InterPro" id="IPR006726">
    <property type="entry name" value="PHBA_efflux_AaeB/fusaric-R"/>
</dbReference>
<keyword evidence="4 8" id="KW-0812">Transmembrane</keyword>
<dbReference type="RefSeq" id="WP_261616546.1">
    <property type="nucleotide sequence ID" value="NZ_JALIDZ010000006.1"/>
</dbReference>
<evidence type="ECO:0000313" key="9">
    <source>
        <dbReference type="EMBL" id="MCT8972961.1"/>
    </source>
</evidence>
<sequence>MANAASAFWPAVARQAWIDLQPAPGRAGMAWRVALLCSLVAATAMVLKIPESAISCYLVIFLMKPDAVQTSVTAIGLVLLATLVVVLMIPIIDATIDSAAWRLTVMFVASYIFLFLGSATPLGEQAAIVGLIIAFIMTLVTDVPVGQVADQGLLMAWKMASMPMILMVVFNLVFGIPAQTHVRNKIVERLRRAADRLDGADSADAVAELLGEGNDDALKQMQLVKALHLVPTARSTWLNGAVETSYRVLVAVSAITDCAPRERLAILADALRKAVDAIAAGRFPDPSPGCGKADGGVGTEPERQIRQALAHLAAPNGGGDPRPRKIPFLAPDAFTNPDHQRFALKTSAAAIICYLIYTGVQWDGIHTAMITCYVAALGSTGETVRKLALRIGGCLIGAALGVLALLFVMPNLTSVGGLMVLVFAGVLPAAWVSSGNERISYAGVQIALAFLLTILNGFGPSFEMSQASDRIAGILLGNAVIYLIFTQVWPVSAMKAVRQKLAAGLDTLADLASRPRETRLARIEDVATAHAELADAAGVLETVGFEPRRLRPSGDMVGRTGQLIAETRGLATSLFVTDGDGEGVAGRLRTLAAEVGEEDPSSARISTNGNSGSRAAHGDLDERLERIERLARA</sequence>
<feature type="transmembrane region" description="Helical" evidence="8">
    <location>
        <begin position="387"/>
        <end position="409"/>
    </location>
</feature>
<feature type="compositionally biased region" description="Polar residues" evidence="7">
    <location>
        <begin position="603"/>
        <end position="613"/>
    </location>
</feature>
<name>A0AAW5R2P2_9HYPH</name>
<dbReference type="Pfam" id="PF04632">
    <property type="entry name" value="FUSC"/>
    <property type="match status" value="1"/>
</dbReference>
<evidence type="ECO:0000256" key="5">
    <source>
        <dbReference type="ARBA" id="ARBA00022989"/>
    </source>
</evidence>
<accession>A0AAW5R2P2</accession>
<feature type="transmembrane region" description="Helical" evidence="8">
    <location>
        <begin position="415"/>
        <end position="432"/>
    </location>
</feature>
<keyword evidence="2" id="KW-0813">Transport</keyword>
<proteinExistence type="predicted"/>